<evidence type="ECO:0000313" key="1">
    <source>
        <dbReference type="Proteomes" id="UP000887580"/>
    </source>
</evidence>
<proteinExistence type="predicted"/>
<evidence type="ECO:0000313" key="2">
    <source>
        <dbReference type="WBParaSite" id="PS1159_v2.g23181.t1"/>
    </source>
</evidence>
<dbReference type="Proteomes" id="UP000887580">
    <property type="component" value="Unplaced"/>
</dbReference>
<accession>A0AC35G1P6</accession>
<protein>
    <submittedName>
        <fullName evidence="2">Cytochrome P450</fullName>
    </submittedName>
</protein>
<name>A0AC35G1P6_9BILA</name>
<organism evidence="1 2">
    <name type="scientific">Panagrolaimus sp. PS1159</name>
    <dbReference type="NCBI Taxonomy" id="55785"/>
    <lineage>
        <taxon>Eukaryota</taxon>
        <taxon>Metazoa</taxon>
        <taxon>Ecdysozoa</taxon>
        <taxon>Nematoda</taxon>
        <taxon>Chromadorea</taxon>
        <taxon>Rhabditida</taxon>
        <taxon>Tylenchina</taxon>
        <taxon>Panagrolaimomorpha</taxon>
        <taxon>Panagrolaimoidea</taxon>
        <taxon>Panagrolaimidae</taxon>
        <taxon>Panagrolaimus</taxon>
    </lineage>
</organism>
<dbReference type="WBParaSite" id="PS1159_v2.g23181.t1">
    <property type="protein sequence ID" value="PS1159_v2.g23181.t1"/>
    <property type="gene ID" value="PS1159_v2.g23181"/>
</dbReference>
<reference evidence="2" key="1">
    <citation type="submission" date="2022-11" db="UniProtKB">
        <authorList>
            <consortium name="WormBaseParasite"/>
        </authorList>
    </citation>
    <scope>IDENTIFICATION</scope>
</reference>
<sequence length="206" mass="23939">MYDSIEHLMEYFKTVENKPINIHPIFQEVTMDIISRIALGQNGSNLFKNPYIDYAKSIIGNSTDKFNNNLAQIIPPLKPLIRWLTFWLRIDSNDAHTLHINLFKEVLKRKSERETMGENKTEKKLVDFIDLFLDAEVPEQKHSDTMGVLDKRNLKISKELSVTEIVGQCFIFLLAGYDTTGKDFNIGVKLFPAKRSYARLRWQNTN</sequence>